<dbReference type="EMBL" id="JACHGN010000001">
    <property type="protein sequence ID" value="MBB5130547.1"/>
    <property type="molecule type" value="Genomic_DNA"/>
</dbReference>
<evidence type="ECO:0000256" key="1">
    <source>
        <dbReference type="SAM" id="Phobius"/>
    </source>
</evidence>
<protein>
    <submittedName>
        <fullName evidence="2">Uncharacterized protein</fullName>
    </submittedName>
</protein>
<name>A0A840NZW5_9ACTN</name>
<keyword evidence="1" id="KW-0472">Membrane</keyword>
<dbReference type="Proteomes" id="UP000578449">
    <property type="component" value="Unassembled WGS sequence"/>
</dbReference>
<evidence type="ECO:0000313" key="3">
    <source>
        <dbReference type="Proteomes" id="UP000578449"/>
    </source>
</evidence>
<proteinExistence type="predicted"/>
<feature type="transmembrane region" description="Helical" evidence="1">
    <location>
        <begin position="6"/>
        <end position="27"/>
    </location>
</feature>
<comment type="caution">
    <text evidence="2">The sequence shown here is derived from an EMBL/GenBank/DDBJ whole genome shotgun (WGS) entry which is preliminary data.</text>
</comment>
<dbReference type="AlphaFoldDB" id="A0A840NZW5"/>
<accession>A0A840NZW5</accession>
<evidence type="ECO:0000313" key="2">
    <source>
        <dbReference type="EMBL" id="MBB5130547.1"/>
    </source>
</evidence>
<keyword evidence="1" id="KW-0812">Transmembrane</keyword>
<keyword evidence="1" id="KW-1133">Transmembrane helix</keyword>
<sequence>MRGNATLDVFIIAGIIAGGLGLLFVLARIGRYLWRLFQGIDDFLDDWRGEPPRPGVPARPGVMERLERVEQEVVAVRHEVTTNDGSSLKDAVKRVETKLGEVKKTLGTHLEGLED</sequence>
<gene>
    <name evidence="2" type="ORF">HNP84_000235</name>
</gene>
<organism evidence="2 3">
    <name type="scientific">Thermocatellispora tengchongensis</name>
    <dbReference type="NCBI Taxonomy" id="1073253"/>
    <lineage>
        <taxon>Bacteria</taxon>
        <taxon>Bacillati</taxon>
        <taxon>Actinomycetota</taxon>
        <taxon>Actinomycetes</taxon>
        <taxon>Streptosporangiales</taxon>
        <taxon>Streptosporangiaceae</taxon>
        <taxon>Thermocatellispora</taxon>
    </lineage>
</organism>
<keyword evidence="3" id="KW-1185">Reference proteome</keyword>
<dbReference type="RefSeq" id="WP_221335720.1">
    <property type="nucleotide sequence ID" value="NZ_BAABIX010000006.1"/>
</dbReference>
<reference evidence="2 3" key="1">
    <citation type="submission" date="2020-08" db="EMBL/GenBank/DDBJ databases">
        <title>Genomic Encyclopedia of Type Strains, Phase IV (KMG-IV): sequencing the most valuable type-strain genomes for metagenomic binning, comparative biology and taxonomic classification.</title>
        <authorList>
            <person name="Goeker M."/>
        </authorList>
    </citation>
    <scope>NUCLEOTIDE SEQUENCE [LARGE SCALE GENOMIC DNA]</scope>
    <source>
        <strain evidence="2 3">DSM 45615</strain>
    </source>
</reference>